<dbReference type="Proteomes" id="UP000603904">
    <property type="component" value="Unassembled WGS sequence"/>
</dbReference>
<proteinExistence type="inferred from homology"/>
<evidence type="ECO:0000256" key="1">
    <source>
        <dbReference type="ARBA" id="ARBA00005564"/>
    </source>
</evidence>
<comment type="caution">
    <text evidence="2">The sequence shown here is derived from an EMBL/GenBank/DDBJ whole genome shotgun (WGS) entry which is preliminary data.</text>
</comment>
<dbReference type="Gene3D" id="2.130.10.10">
    <property type="entry name" value="YVTN repeat-like/Quinoprotein amine dehydrogenase"/>
    <property type="match status" value="1"/>
</dbReference>
<reference evidence="2 3" key="1">
    <citation type="submission" date="2021-01" db="EMBL/GenBank/DDBJ databases">
        <title>Whole genome shotgun sequence of Microbispora corallina NBRC 16416.</title>
        <authorList>
            <person name="Komaki H."/>
            <person name="Tamura T."/>
        </authorList>
    </citation>
    <scope>NUCLEOTIDE SEQUENCE [LARGE SCALE GENOMIC DNA]</scope>
    <source>
        <strain evidence="2 3">NBRC 16416</strain>
    </source>
</reference>
<dbReference type="PANTHER" id="PTHR30344:SF1">
    <property type="entry name" value="6-PHOSPHOGLUCONOLACTONASE"/>
    <property type="match status" value="1"/>
</dbReference>
<accession>A0ABQ4FQF9</accession>
<sequence>MRLFVGGYSWTETLARGVRVVMTDPATGGLVLTGSFTDIPNPFHLLPSPSGRTLYVAANVPDGRVHVLGVGRHGSLEHRGERPALGAGTVHLSLHPSGRHLLAVNHDSGEVVVFPVEDDELLGPAVDVVRHDGKGPDPVNQAGPHPHMTATDHTGTFVLVPDKGDDHVHVYRFSASSGHLSALGRTHLGEGVGPRHLVFHPSGRYVYVVGELQPVIVVCGFDTSGALWPLGSVRTVPDEADGWIAPSAIVISADGRYVYAANRGHESVAVFEVAAGGAVLKRTGEHRFGDPFTTMPWDLLVDPSGTVVYVANQMAGTVAALSVDPETGLLGALGAPVAVPDAACLVAAPA</sequence>
<dbReference type="SUPFAM" id="SSF51004">
    <property type="entry name" value="C-terminal (heme d1) domain of cytochrome cd1-nitrite reductase"/>
    <property type="match status" value="1"/>
</dbReference>
<evidence type="ECO:0000313" key="2">
    <source>
        <dbReference type="EMBL" id="GIH37049.1"/>
    </source>
</evidence>
<organism evidence="2 3">
    <name type="scientific">Microbispora corallina</name>
    <dbReference type="NCBI Taxonomy" id="83302"/>
    <lineage>
        <taxon>Bacteria</taxon>
        <taxon>Bacillati</taxon>
        <taxon>Actinomycetota</taxon>
        <taxon>Actinomycetes</taxon>
        <taxon>Streptosporangiales</taxon>
        <taxon>Streptosporangiaceae</taxon>
        <taxon>Microbispora</taxon>
    </lineage>
</organism>
<dbReference type="EMBL" id="BOOC01000001">
    <property type="protein sequence ID" value="GIH37049.1"/>
    <property type="molecule type" value="Genomic_DNA"/>
</dbReference>
<protein>
    <submittedName>
        <fullName evidence="2">Uncharacterized protein</fullName>
    </submittedName>
</protein>
<comment type="similarity">
    <text evidence="1">Belongs to the cycloisomerase 2 family.</text>
</comment>
<dbReference type="PANTHER" id="PTHR30344">
    <property type="entry name" value="6-PHOSPHOGLUCONOLACTONASE-RELATED"/>
    <property type="match status" value="1"/>
</dbReference>
<dbReference type="InterPro" id="IPR019405">
    <property type="entry name" value="Lactonase_7-beta_prop"/>
</dbReference>
<dbReference type="Pfam" id="PF10282">
    <property type="entry name" value="Lactonase"/>
    <property type="match status" value="1"/>
</dbReference>
<dbReference type="RefSeq" id="WP_204054887.1">
    <property type="nucleotide sequence ID" value="NZ_BAAAGP010000018.1"/>
</dbReference>
<name>A0ABQ4FQF9_9ACTN</name>
<gene>
    <name evidence="2" type="ORF">Mco01_00490</name>
</gene>
<keyword evidence="3" id="KW-1185">Reference proteome</keyword>
<evidence type="ECO:0000313" key="3">
    <source>
        <dbReference type="Proteomes" id="UP000603904"/>
    </source>
</evidence>
<dbReference type="InterPro" id="IPR050282">
    <property type="entry name" value="Cycloisomerase_2"/>
</dbReference>
<dbReference type="InterPro" id="IPR015943">
    <property type="entry name" value="WD40/YVTN_repeat-like_dom_sf"/>
</dbReference>
<dbReference type="InterPro" id="IPR011048">
    <property type="entry name" value="Haem_d1_sf"/>
</dbReference>